<name>A0A7C3PU80_9CYAN</name>
<dbReference type="SUPFAM" id="SSF160719">
    <property type="entry name" value="gpW/gp25-like"/>
    <property type="match status" value="1"/>
</dbReference>
<dbReference type="EMBL" id="DSRU01000399">
    <property type="protein sequence ID" value="HFN01342.1"/>
    <property type="molecule type" value="Genomic_DNA"/>
</dbReference>
<feature type="domain" description="IraD/Gp25-like" evidence="1">
    <location>
        <begin position="32"/>
        <end position="118"/>
    </location>
</feature>
<dbReference type="InterPro" id="IPR007048">
    <property type="entry name" value="IraD/Gp25-like"/>
</dbReference>
<dbReference type="AlphaFoldDB" id="A0A7C3PU80"/>
<comment type="caution">
    <text evidence="2">The sequence shown here is derived from an EMBL/GenBank/DDBJ whole genome shotgun (WGS) entry which is preliminary data.</text>
</comment>
<evidence type="ECO:0000313" key="2">
    <source>
        <dbReference type="EMBL" id="HFN01342.1"/>
    </source>
</evidence>
<dbReference type="Gene3D" id="3.10.450.40">
    <property type="match status" value="1"/>
</dbReference>
<dbReference type="Pfam" id="PF04965">
    <property type="entry name" value="GPW_gp25"/>
    <property type="match status" value="1"/>
</dbReference>
<sequence>MSETSDRTYLGNGFAYPLRVNLQGGVQLSYNTRSVEESIWIILRTDLGERVYRPDFGSRLSELAFMPINSQTLMLLKLYVQEALEKWEPRILLEEVLTRPDAVRGRVDISINYRLVDTYDRRSLVYPFYLTPAEGESTMPPSEFSAET</sequence>
<organism evidence="2">
    <name type="scientific">Oscillatoriales cyanobacterium SpSt-418</name>
    <dbReference type="NCBI Taxonomy" id="2282169"/>
    <lineage>
        <taxon>Bacteria</taxon>
        <taxon>Bacillati</taxon>
        <taxon>Cyanobacteriota</taxon>
        <taxon>Cyanophyceae</taxon>
        <taxon>Oscillatoriophycideae</taxon>
        <taxon>Oscillatoriales</taxon>
    </lineage>
</organism>
<proteinExistence type="predicted"/>
<protein>
    <submittedName>
        <fullName evidence="2">Baseplate protein</fullName>
    </submittedName>
</protein>
<reference evidence="2" key="1">
    <citation type="journal article" date="2020" name="mSystems">
        <title>Genome- and Community-Level Interaction Insights into Carbon Utilization and Element Cycling Functions of Hydrothermarchaeota in Hydrothermal Sediment.</title>
        <authorList>
            <person name="Zhou Z."/>
            <person name="Liu Y."/>
            <person name="Xu W."/>
            <person name="Pan J."/>
            <person name="Luo Z.H."/>
            <person name="Li M."/>
        </authorList>
    </citation>
    <scope>NUCLEOTIDE SEQUENCE [LARGE SCALE GENOMIC DNA]</scope>
    <source>
        <strain evidence="2">SpSt-418</strain>
    </source>
</reference>
<gene>
    <name evidence="2" type="ORF">ENR64_27070</name>
</gene>
<evidence type="ECO:0000259" key="1">
    <source>
        <dbReference type="Pfam" id="PF04965"/>
    </source>
</evidence>
<accession>A0A7C3PU80</accession>